<feature type="compositionally biased region" description="Basic residues" evidence="2">
    <location>
        <begin position="1"/>
        <end position="10"/>
    </location>
</feature>
<reference evidence="3" key="1">
    <citation type="submission" date="2018-11" db="EMBL/GenBank/DDBJ databases">
        <authorList>
            <person name="Alioto T."/>
            <person name="Alioto T."/>
        </authorList>
    </citation>
    <scope>NUCLEOTIDE SEQUENCE</scope>
</reference>
<dbReference type="Proteomes" id="UP000596742">
    <property type="component" value="Unassembled WGS sequence"/>
</dbReference>
<dbReference type="PANTHER" id="PTHR16967">
    <property type="entry name" value="LEYDIG CELL TUMOR 10 KDA PROTEIN HOMOLOG"/>
    <property type="match status" value="1"/>
</dbReference>
<keyword evidence="4" id="KW-1185">Reference proteome</keyword>
<evidence type="ECO:0000313" key="3">
    <source>
        <dbReference type="EMBL" id="VDI47478.1"/>
    </source>
</evidence>
<sequence length="95" mass="10462">MVQGKSRLKKLPNGIKTKNKKQNKPLGLKKGGQVIAPKKKRHLEAAKLKKGLEKSINAKIEHEVTMTANSVEPKSFHVVKSQHAQEASTSKANKT</sequence>
<dbReference type="OrthoDB" id="10325043at2759"/>
<dbReference type="PANTHER" id="PTHR16967:SF1">
    <property type="entry name" value="LEYDIG CELL TUMOR 10 KDA PROTEIN HOMOLOG"/>
    <property type="match status" value="1"/>
</dbReference>
<name>A0A8B6FEQ6_MYTGA</name>
<dbReference type="Pfam" id="PF09495">
    <property type="entry name" value="DUF2462"/>
    <property type="match status" value="1"/>
</dbReference>
<evidence type="ECO:0000313" key="4">
    <source>
        <dbReference type="Proteomes" id="UP000596742"/>
    </source>
</evidence>
<evidence type="ECO:0000256" key="2">
    <source>
        <dbReference type="SAM" id="MobiDB-lite"/>
    </source>
</evidence>
<protein>
    <recommendedName>
        <fullName evidence="5">Leydig cell tumor 10 kDa protein</fullName>
    </recommendedName>
</protein>
<comment type="similarity">
    <text evidence="1">Belongs to the UPF0390 family.</text>
</comment>
<feature type="region of interest" description="Disordered" evidence="2">
    <location>
        <begin position="1"/>
        <end position="36"/>
    </location>
</feature>
<evidence type="ECO:0000256" key="1">
    <source>
        <dbReference type="ARBA" id="ARBA00006802"/>
    </source>
</evidence>
<accession>A0A8B6FEQ6</accession>
<gene>
    <name evidence="3" type="ORF">MGAL_10B035797</name>
</gene>
<dbReference type="AlphaFoldDB" id="A0A8B6FEQ6"/>
<dbReference type="EMBL" id="UYJE01006616">
    <property type="protein sequence ID" value="VDI47478.1"/>
    <property type="molecule type" value="Genomic_DNA"/>
</dbReference>
<proteinExistence type="inferred from homology"/>
<organism evidence="3 4">
    <name type="scientific">Mytilus galloprovincialis</name>
    <name type="common">Mediterranean mussel</name>
    <dbReference type="NCBI Taxonomy" id="29158"/>
    <lineage>
        <taxon>Eukaryota</taxon>
        <taxon>Metazoa</taxon>
        <taxon>Spiralia</taxon>
        <taxon>Lophotrochozoa</taxon>
        <taxon>Mollusca</taxon>
        <taxon>Bivalvia</taxon>
        <taxon>Autobranchia</taxon>
        <taxon>Pteriomorphia</taxon>
        <taxon>Mytilida</taxon>
        <taxon>Mytiloidea</taxon>
        <taxon>Mytilidae</taxon>
        <taxon>Mytilinae</taxon>
        <taxon>Mytilus</taxon>
    </lineage>
</organism>
<evidence type="ECO:0008006" key="5">
    <source>
        <dbReference type="Google" id="ProtNLM"/>
    </source>
</evidence>
<comment type="caution">
    <text evidence="3">The sequence shown here is derived from an EMBL/GenBank/DDBJ whole genome shotgun (WGS) entry which is preliminary data.</text>
</comment>
<dbReference type="InterPro" id="IPR019034">
    <property type="entry name" value="UPF0390"/>
</dbReference>